<dbReference type="VEuPathDB" id="VectorBase:HLOH_054166"/>
<evidence type="ECO:0000313" key="1">
    <source>
        <dbReference type="EMBL" id="KAH9360234.1"/>
    </source>
</evidence>
<gene>
    <name evidence="1" type="ORF">HPB48_009409</name>
</gene>
<protein>
    <recommendedName>
        <fullName evidence="3">Tick transposon</fullName>
    </recommendedName>
</protein>
<evidence type="ECO:0008006" key="3">
    <source>
        <dbReference type="Google" id="ProtNLM"/>
    </source>
</evidence>
<dbReference type="OrthoDB" id="6489650at2759"/>
<dbReference type="Proteomes" id="UP000821853">
    <property type="component" value="Chromosome 1"/>
</dbReference>
<proteinExistence type="predicted"/>
<reference evidence="1 2" key="1">
    <citation type="journal article" date="2020" name="Cell">
        <title>Large-Scale Comparative Analyses of Tick Genomes Elucidate Their Genetic Diversity and Vector Capacities.</title>
        <authorList>
            <consortium name="Tick Genome and Microbiome Consortium (TIGMIC)"/>
            <person name="Jia N."/>
            <person name="Wang J."/>
            <person name="Shi W."/>
            <person name="Du L."/>
            <person name="Sun Y."/>
            <person name="Zhan W."/>
            <person name="Jiang J.F."/>
            <person name="Wang Q."/>
            <person name="Zhang B."/>
            <person name="Ji P."/>
            <person name="Bell-Sakyi L."/>
            <person name="Cui X.M."/>
            <person name="Yuan T.T."/>
            <person name="Jiang B.G."/>
            <person name="Yang W.F."/>
            <person name="Lam T.T."/>
            <person name="Chang Q.C."/>
            <person name="Ding S.J."/>
            <person name="Wang X.J."/>
            <person name="Zhu J.G."/>
            <person name="Ruan X.D."/>
            <person name="Zhao L."/>
            <person name="Wei J.T."/>
            <person name="Ye R.Z."/>
            <person name="Que T.C."/>
            <person name="Du C.H."/>
            <person name="Zhou Y.H."/>
            <person name="Cheng J.X."/>
            <person name="Dai P.F."/>
            <person name="Guo W.B."/>
            <person name="Han X.H."/>
            <person name="Huang E.J."/>
            <person name="Li L.F."/>
            <person name="Wei W."/>
            <person name="Gao Y.C."/>
            <person name="Liu J.Z."/>
            <person name="Shao H.Z."/>
            <person name="Wang X."/>
            <person name="Wang C.C."/>
            <person name="Yang T.C."/>
            <person name="Huo Q.B."/>
            <person name="Li W."/>
            <person name="Chen H.Y."/>
            <person name="Chen S.E."/>
            <person name="Zhou L.G."/>
            <person name="Ni X.B."/>
            <person name="Tian J.H."/>
            <person name="Sheng Y."/>
            <person name="Liu T."/>
            <person name="Pan Y.S."/>
            <person name="Xia L.Y."/>
            <person name="Li J."/>
            <person name="Zhao F."/>
            <person name="Cao W.C."/>
        </authorList>
    </citation>
    <scope>NUCLEOTIDE SEQUENCE [LARGE SCALE GENOMIC DNA]</scope>
    <source>
        <strain evidence="1">HaeL-2018</strain>
    </source>
</reference>
<evidence type="ECO:0000313" key="2">
    <source>
        <dbReference type="Proteomes" id="UP000821853"/>
    </source>
</evidence>
<accession>A0A9J6FB58</accession>
<dbReference type="PANTHER" id="PTHR33198">
    <property type="entry name" value="ANK_REP_REGION DOMAIN-CONTAINING PROTEIN-RELATED"/>
    <property type="match status" value="1"/>
</dbReference>
<dbReference type="OMA" id="ESPCAYE"/>
<organism evidence="1 2">
    <name type="scientific">Haemaphysalis longicornis</name>
    <name type="common">Bush tick</name>
    <dbReference type="NCBI Taxonomy" id="44386"/>
    <lineage>
        <taxon>Eukaryota</taxon>
        <taxon>Metazoa</taxon>
        <taxon>Ecdysozoa</taxon>
        <taxon>Arthropoda</taxon>
        <taxon>Chelicerata</taxon>
        <taxon>Arachnida</taxon>
        <taxon>Acari</taxon>
        <taxon>Parasitiformes</taxon>
        <taxon>Ixodida</taxon>
        <taxon>Ixodoidea</taxon>
        <taxon>Ixodidae</taxon>
        <taxon>Haemaphysalinae</taxon>
        <taxon>Haemaphysalis</taxon>
    </lineage>
</organism>
<dbReference type="EMBL" id="JABSTR010000001">
    <property type="protein sequence ID" value="KAH9360234.1"/>
    <property type="molecule type" value="Genomic_DNA"/>
</dbReference>
<sequence>MPPNFLGAMNSTITPYLAAKFFSPCESPCAYEIDTCAGFVCFLFFSCSGLDVSTRAFTNLAVFSHTGHWEKVDAYVEGGDEDFCSYVERLNHYWKVTQIEDDSLKKSAFITAIGKHPYKTLKDQLLPSSPEDKSFEDLVKVLKEHYAPGSQVIAKRFKFNRRYHLETETVSTFAVQLRHFAVKCAFGNFLDDPLRDRFIAVLRNPAIQAALLKKKELHLETARELARNTELAEKESRSFRTAEDCASTEGSVNSIVKNRCPEKHCSYCRNYMAA</sequence>
<keyword evidence="2" id="KW-1185">Reference proteome</keyword>
<dbReference type="AlphaFoldDB" id="A0A9J6FB58"/>
<dbReference type="PANTHER" id="PTHR33198:SF19">
    <property type="entry name" value="CCHC-TYPE DOMAIN-CONTAINING PROTEIN"/>
    <property type="match status" value="1"/>
</dbReference>
<comment type="caution">
    <text evidence="1">The sequence shown here is derived from an EMBL/GenBank/DDBJ whole genome shotgun (WGS) entry which is preliminary data.</text>
</comment>
<name>A0A9J6FB58_HAELO</name>